<comment type="similarity">
    <text evidence="9 11">Belongs to the TonB-dependent receptor family.</text>
</comment>
<accession>A0ABU8RTQ0</accession>
<reference evidence="15 16" key="1">
    <citation type="submission" date="2024-03" db="EMBL/GenBank/DDBJ databases">
        <authorList>
            <person name="Jo J.-H."/>
        </authorList>
    </citation>
    <scope>NUCLEOTIDE SEQUENCE [LARGE SCALE GENOMIC DNA]</scope>
    <source>
        <strain evidence="15 16">PS1R-30</strain>
    </source>
</reference>
<feature type="domain" description="TonB-dependent receptor plug" evidence="14">
    <location>
        <begin position="59"/>
        <end position="167"/>
    </location>
</feature>
<evidence type="ECO:0000256" key="3">
    <source>
        <dbReference type="ARBA" id="ARBA00022452"/>
    </source>
</evidence>
<proteinExistence type="inferred from homology"/>
<dbReference type="Gene3D" id="2.170.130.10">
    <property type="entry name" value="TonB-dependent receptor, plug domain"/>
    <property type="match status" value="1"/>
</dbReference>
<evidence type="ECO:0000313" key="16">
    <source>
        <dbReference type="Proteomes" id="UP001361239"/>
    </source>
</evidence>
<keyword evidence="4 9" id="KW-0812">Transmembrane</keyword>
<feature type="signal peptide" evidence="12">
    <location>
        <begin position="1"/>
        <end position="27"/>
    </location>
</feature>
<keyword evidence="8 9" id="KW-0998">Cell outer membrane</keyword>
<dbReference type="RefSeq" id="WP_339586371.1">
    <property type="nucleotide sequence ID" value="NZ_JBBHJZ010000001.1"/>
</dbReference>
<feature type="domain" description="TonB-dependent receptor-like beta-barrel" evidence="13">
    <location>
        <begin position="395"/>
        <end position="952"/>
    </location>
</feature>
<evidence type="ECO:0000259" key="14">
    <source>
        <dbReference type="Pfam" id="PF07715"/>
    </source>
</evidence>
<dbReference type="PANTHER" id="PTHR47234:SF2">
    <property type="entry name" value="TONB-DEPENDENT RECEPTOR"/>
    <property type="match status" value="1"/>
</dbReference>
<evidence type="ECO:0000256" key="6">
    <source>
        <dbReference type="ARBA" id="ARBA00023077"/>
    </source>
</evidence>
<dbReference type="InterPro" id="IPR000531">
    <property type="entry name" value="Beta-barrel_TonB"/>
</dbReference>
<evidence type="ECO:0000256" key="7">
    <source>
        <dbReference type="ARBA" id="ARBA00023136"/>
    </source>
</evidence>
<evidence type="ECO:0000313" key="15">
    <source>
        <dbReference type="EMBL" id="MEJ5976460.1"/>
    </source>
</evidence>
<dbReference type="InterPro" id="IPR036942">
    <property type="entry name" value="Beta-barrel_TonB_sf"/>
</dbReference>
<sequence>MRTIGTRLAFSVSALSCAIALAGPAFAQDAAPAEDADATPAREIVVTGSLIQRPNNAAVSPIISISDTAIKESGTPTLQDALNQIPSFTVGGNAATGGQGTGGRASINLHGLGTNRNLVLLDGKRLPVSDIFGNVDVNILPDAIIGSIDTITGGASAVYGSDAISGVVNFKTIKSFEGVKVDLMNSISERGDAYRFNGSLALGTNFADDRGHLIAAFSYANQDPVDGSKRSFFYDKTPSSFIGTGTFVPSATNAPSAAVIQGLFAGYGVSALPANVQLANLGFNNDGTLFVQNGGQNYRGPTNGNGYLLVANNVRMPVGQQIQFLNAMKRKSAFLKADYELSPSLTAYGQFMYVDLNVNTESGGSLTQFPTLTTIPVTNPFIPAGLRTVLASRPNPTANFSWNARYVGVPDKNWDESYRVLQYMAGMRGDITEGWTFDAFASYDESNHDQTMRNAVLKSQVQRLLSAPDGGASLCAGGFNPFGDANARSLSPQCVSFITKNAFSQEKLGQTQAQLQVNGKLFDLGAGPVQLAMVANYRRNTYSFSPDTDFIAGAFAPGGNIEGVVNTLPVGKKAISVKELAAQIDVPLISDKPFFRELGIGGAFRVSDYSVTGSVTSFELDARWKPIDALMFRGSYQRAVRAPNIGELFAPPQGTQLVIGTPPSALGDPCDSRSTARVGANATQVAALCVAQGVPAAAIGSYQFPTTATGQVVAGNTGLTPERATTFNVGFVFNAPRGGGVFGDFSLSVDYYNIKVKDVISTVPGLTVLSKCFNLDGSNTTYSNANAYCALISRDPTTGQILNVATPYQNLGQVNTDGIEVQARWGVAAPFVGESGKFYVDTSIGWLHKYEVQLLPGAAFLDYTGVSIGGANPGSVPPRATPKWRALTTFGYRSDVVGLGLRWRYQSGMKDNSAVLTPANAQIGVKPYALWDLFGSVKVGDSFELRGGVNNLLDRGLPIVSSSQNGTDTALYDAIGRSFYMGLKVNF</sequence>
<dbReference type="PANTHER" id="PTHR47234">
    <property type="match status" value="1"/>
</dbReference>
<keyword evidence="6 11" id="KW-0798">TonB box</keyword>
<dbReference type="InterPro" id="IPR010917">
    <property type="entry name" value="TonB_rcpt_CS"/>
</dbReference>
<dbReference type="PROSITE" id="PS52016">
    <property type="entry name" value="TONB_DEPENDENT_REC_3"/>
    <property type="match status" value="1"/>
</dbReference>
<dbReference type="EMBL" id="JBBHJZ010000001">
    <property type="protein sequence ID" value="MEJ5976460.1"/>
    <property type="molecule type" value="Genomic_DNA"/>
</dbReference>
<evidence type="ECO:0000256" key="8">
    <source>
        <dbReference type="ARBA" id="ARBA00023237"/>
    </source>
</evidence>
<dbReference type="Pfam" id="PF00593">
    <property type="entry name" value="TonB_dep_Rec_b-barrel"/>
    <property type="match status" value="1"/>
</dbReference>
<keyword evidence="2 9" id="KW-0813">Transport</keyword>
<evidence type="ECO:0000256" key="2">
    <source>
        <dbReference type="ARBA" id="ARBA00022448"/>
    </source>
</evidence>
<dbReference type="InterPro" id="IPR039426">
    <property type="entry name" value="TonB-dep_rcpt-like"/>
</dbReference>
<comment type="subcellular location">
    <subcellularLocation>
        <location evidence="1 9">Cell outer membrane</location>
        <topology evidence="1 9">Multi-pass membrane protein</topology>
    </subcellularLocation>
</comment>
<keyword evidence="7 9" id="KW-0472">Membrane</keyword>
<dbReference type="Gene3D" id="2.40.170.20">
    <property type="entry name" value="TonB-dependent receptor, beta-barrel domain"/>
    <property type="match status" value="1"/>
</dbReference>
<keyword evidence="15" id="KW-0675">Receptor</keyword>
<keyword evidence="5 12" id="KW-0732">Signal</keyword>
<comment type="caution">
    <text evidence="15">The sequence shown here is derived from an EMBL/GenBank/DDBJ whole genome shotgun (WGS) entry which is preliminary data.</text>
</comment>
<dbReference type="PROSITE" id="PS01156">
    <property type="entry name" value="TONB_DEPENDENT_REC_2"/>
    <property type="match status" value="1"/>
</dbReference>
<dbReference type="InterPro" id="IPR012910">
    <property type="entry name" value="Plug_dom"/>
</dbReference>
<organism evidence="15 16">
    <name type="scientific">Novosphingobium anseongense</name>
    <dbReference type="NCBI Taxonomy" id="3133436"/>
    <lineage>
        <taxon>Bacteria</taxon>
        <taxon>Pseudomonadati</taxon>
        <taxon>Pseudomonadota</taxon>
        <taxon>Alphaproteobacteria</taxon>
        <taxon>Sphingomonadales</taxon>
        <taxon>Sphingomonadaceae</taxon>
        <taxon>Novosphingobium</taxon>
    </lineage>
</organism>
<dbReference type="InterPro" id="IPR037066">
    <property type="entry name" value="Plug_dom_sf"/>
</dbReference>
<keyword evidence="16" id="KW-1185">Reference proteome</keyword>
<dbReference type="Pfam" id="PF07715">
    <property type="entry name" value="Plug"/>
    <property type="match status" value="1"/>
</dbReference>
<evidence type="ECO:0000256" key="9">
    <source>
        <dbReference type="PROSITE-ProRule" id="PRU01360"/>
    </source>
</evidence>
<evidence type="ECO:0000256" key="4">
    <source>
        <dbReference type="ARBA" id="ARBA00022692"/>
    </source>
</evidence>
<feature type="chain" id="PRO_5046041730" evidence="12">
    <location>
        <begin position="28"/>
        <end position="987"/>
    </location>
</feature>
<evidence type="ECO:0000256" key="11">
    <source>
        <dbReference type="RuleBase" id="RU003357"/>
    </source>
</evidence>
<dbReference type="SUPFAM" id="SSF56935">
    <property type="entry name" value="Porins"/>
    <property type="match status" value="1"/>
</dbReference>
<evidence type="ECO:0000256" key="10">
    <source>
        <dbReference type="PROSITE-ProRule" id="PRU10144"/>
    </source>
</evidence>
<gene>
    <name evidence="15" type="ORF">WG901_07430</name>
</gene>
<keyword evidence="3 9" id="KW-1134">Transmembrane beta strand</keyword>
<dbReference type="Proteomes" id="UP001361239">
    <property type="component" value="Unassembled WGS sequence"/>
</dbReference>
<name>A0ABU8RTQ0_9SPHN</name>
<evidence type="ECO:0000259" key="13">
    <source>
        <dbReference type="Pfam" id="PF00593"/>
    </source>
</evidence>
<feature type="short sequence motif" description="TonB C-terminal box" evidence="10">
    <location>
        <begin position="970"/>
        <end position="987"/>
    </location>
</feature>
<evidence type="ECO:0000256" key="12">
    <source>
        <dbReference type="SAM" id="SignalP"/>
    </source>
</evidence>
<evidence type="ECO:0000256" key="1">
    <source>
        <dbReference type="ARBA" id="ARBA00004571"/>
    </source>
</evidence>
<evidence type="ECO:0000256" key="5">
    <source>
        <dbReference type="ARBA" id="ARBA00022729"/>
    </source>
</evidence>
<protein>
    <submittedName>
        <fullName evidence="15">TonB-dependent receptor</fullName>
    </submittedName>
</protein>